<keyword evidence="3" id="KW-1185">Reference proteome</keyword>
<keyword evidence="1" id="KW-1133">Transmembrane helix</keyword>
<accession>A0ABW9GBD6</accession>
<keyword evidence="1" id="KW-0472">Membrane</keyword>
<evidence type="ECO:0000256" key="1">
    <source>
        <dbReference type="SAM" id="Phobius"/>
    </source>
</evidence>
<protein>
    <recommendedName>
        <fullName evidence="4">MSHA biogenesis protein MshP</fullName>
    </recommendedName>
</protein>
<sequence length="143" mass="16099">MCDRYQGGLILVAMMMLIILLMGSVLIRLEQAHDQAESVRLVRVSARQQLSLRNQLFAFATQLSPNLPVDSDDQLSFTHYWLCQAHCLHHAKRCAIQVFTAAGHQHTASVAVIARYQQATLPFCKTRSFLQPVGAMVWFSQAN</sequence>
<gene>
    <name evidence="2" type="ORF">ABUE30_15770</name>
</gene>
<dbReference type="Proteomes" id="UP001629953">
    <property type="component" value="Unassembled WGS sequence"/>
</dbReference>
<keyword evidence="1" id="KW-0812">Transmembrane</keyword>
<evidence type="ECO:0008006" key="4">
    <source>
        <dbReference type="Google" id="ProtNLM"/>
    </source>
</evidence>
<feature type="transmembrane region" description="Helical" evidence="1">
    <location>
        <begin position="6"/>
        <end position="27"/>
    </location>
</feature>
<name>A0ABW9GBD6_9GAMM</name>
<reference evidence="2 3" key="1">
    <citation type="journal article" date="2013" name="Int. J. Syst. Evol. Microbiol.">
        <title>Celerinatantimonas yamalensis sp. nov., a cold-adapted diazotrophic bacterium from a cold permafrost brine.</title>
        <authorList>
            <person name="Shcherbakova V."/>
            <person name="Chuvilskaya N."/>
            <person name="Rivkina E."/>
            <person name="Demidov N."/>
            <person name="Uchaeva V."/>
            <person name="Suetin S."/>
            <person name="Suzina N."/>
            <person name="Gilichinsky D."/>
        </authorList>
    </citation>
    <scope>NUCLEOTIDE SEQUENCE [LARGE SCALE GENOMIC DNA]</scope>
    <source>
        <strain evidence="2 3">C7</strain>
    </source>
</reference>
<dbReference type="RefSeq" id="WP_408624795.1">
    <property type="nucleotide sequence ID" value="NZ_JBEQCT010000009.1"/>
</dbReference>
<proteinExistence type="predicted"/>
<organism evidence="2 3">
    <name type="scientific">Celerinatantimonas yamalensis</name>
    <dbReference type="NCBI Taxonomy" id="559956"/>
    <lineage>
        <taxon>Bacteria</taxon>
        <taxon>Pseudomonadati</taxon>
        <taxon>Pseudomonadota</taxon>
        <taxon>Gammaproteobacteria</taxon>
        <taxon>Celerinatantimonadaceae</taxon>
        <taxon>Celerinatantimonas</taxon>
    </lineage>
</organism>
<comment type="caution">
    <text evidence="2">The sequence shown here is derived from an EMBL/GenBank/DDBJ whole genome shotgun (WGS) entry which is preliminary data.</text>
</comment>
<evidence type="ECO:0000313" key="3">
    <source>
        <dbReference type="Proteomes" id="UP001629953"/>
    </source>
</evidence>
<dbReference type="EMBL" id="JBEQCT010000009">
    <property type="protein sequence ID" value="MFM2486490.1"/>
    <property type="molecule type" value="Genomic_DNA"/>
</dbReference>
<evidence type="ECO:0000313" key="2">
    <source>
        <dbReference type="EMBL" id="MFM2486490.1"/>
    </source>
</evidence>